<dbReference type="EMBL" id="AP035768">
    <property type="protein sequence ID" value="BFO15495.1"/>
    <property type="molecule type" value="Genomic_DNA"/>
</dbReference>
<organism evidence="2">
    <name type="scientific">Streptomyces haneummycinicus</name>
    <dbReference type="NCBI Taxonomy" id="3074435"/>
    <lineage>
        <taxon>Bacteria</taxon>
        <taxon>Bacillati</taxon>
        <taxon>Actinomycetota</taxon>
        <taxon>Actinomycetes</taxon>
        <taxon>Kitasatosporales</taxon>
        <taxon>Streptomycetaceae</taxon>
        <taxon>Streptomyces</taxon>
    </lineage>
</organism>
<feature type="region of interest" description="Disordered" evidence="1">
    <location>
        <begin position="40"/>
        <end position="63"/>
    </location>
</feature>
<gene>
    <name evidence="2" type="ORF">SHKM778_18830</name>
</gene>
<protein>
    <submittedName>
        <fullName evidence="2">Uncharacterized protein</fullName>
    </submittedName>
</protein>
<evidence type="ECO:0000313" key="2">
    <source>
        <dbReference type="EMBL" id="BFO15495.1"/>
    </source>
</evidence>
<evidence type="ECO:0000256" key="1">
    <source>
        <dbReference type="SAM" id="MobiDB-lite"/>
    </source>
</evidence>
<name>A0AAT9HDV9_9ACTN</name>
<sequence>MAGDPAHIRTRLPGLAATDPAAYDWLGDPDAVRGELRLRATSGAGRGPPGPPCGPCGPTWRTT</sequence>
<accession>A0AAT9HDV9</accession>
<reference evidence="2" key="2">
    <citation type="submission" date="2024-07" db="EMBL/GenBank/DDBJ databases">
        <title>Streptomyces haneummycinica sp. nov., a new antibiotic-producing actinobacterium isolated from marine sediment.</title>
        <authorList>
            <person name="Uemura M."/>
            <person name="Hamada M."/>
            <person name="Hirano S."/>
            <person name="Kobayashi K."/>
            <person name="Ohshiro T."/>
            <person name="Kobayashi T."/>
            <person name="Terahara T."/>
        </authorList>
    </citation>
    <scope>NUCLEOTIDE SEQUENCE</scope>
    <source>
        <strain evidence="2">KM77-8</strain>
    </source>
</reference>
<reference evidence="2" key="1">
    <citation type="submission" date="2024-06" db="EMBL/GenBank/DDBJ databases">
        <authorList>
            <consortium name="consrtm"/>
            <person name="Uemura M."/>
            <person name="Terahara T."/>
        </authorList>
    </citation>
    <scope>NUCLEOTIDE SEQUENCE</scope>
    <source>
        <strain evidence="2">KM77-8</strain>
    </source>
</reference>
<proteinExistence type="predicted"/>
<dbReference type="AlphaFoldDB" id="A0AAT9HDV9"/>